<comment type="caution">
    <text evidence="2">The sequence shown here is derived from an EMBL/GenBank/DDBJ whole genome shotgun (WGS) entry which is preliminary data.</text>
</comment>
<name>A0AAW9SCK0_9BACT</name>
<evidence type="ECO:0000313" key="2">
    <source>
        <dbReference type="EMBL" id="MEN7550183.1"/>
    </source>
</evidence>
<dbReference type="Gene3D" id="2.40.160.130">
    <property type="entry name" value="Capsule assembly protein Wzi"/>
    <property type="match status" value="1"/>
</dbReference>
<keyword evidence="1" id="KW-0732">Signal</keyword>
<evidence type="ECO:0000313" key="3">
    <source>
        <dbReference type="Proteomes" id="UP001403385"/>
    </source>
</evidence>
<organism evidence="2 3">
    <name type="scientific">Rapidithrix thailandica</name>
    <dbReference type="NCBI Taxonomy" id="413964"/>
    <lineage>
        <taxon>Bacteria</taxon>
        <taxon>Pseudomonadati</taxon>
        <taxon>Bacteroidota</taxon>
        <taxon>Cytophagia</taxon>
        <taxon>Cytophagales</taxon>
        <taxon>Flammeovirgaceae</taxon>
        <taxon>Rapidithrix</taxon>
    </lineage>
</organism>
<feature type="signal peptide" evidence="1">
    <location>
        <begin position="1"/>
        <end position="20"/>
    </location>
</feature>
<sequence length="559" mass="65015">MKKLTLLFLMCLGSWGIALGQSALAPLNTEYYHLIDRYEIKQGTFSKSFHSYVKPYHRKAIVEFIEGVQEADIAKSKVDQFNLEYLLSDSWEWTKEEHGVNQKPFLKHFYKRKPDLYHVNDPDFDLHINPVLYFSVGKDNQLSSTPYINSRGLELRGNIGKKVGFYSFITDNQTRFPLYVQQEIAKNGAVPGEGFWKVVDGDSQDFFSPRGYITFNFTKQISFQFGHDKNFWGQGYRSTVLSDYSNNYLFAKINTKVWRINYTNLFAKMTANNQDKVSGHYPRKYITSHHLSVDVTDHLNIGLFETIVFSRQDSLGNNHFEPDYLNPIIFYRAVEHDLGDPDNVLIGMDFKWNLMNRFQLYGQYTLDELLVDVMVNGNGDWKNKFAGQLGGKYIDAFGVSNLDLQLEFNAIRPYMYSHKGDVMYQNYQHFTQPLAHPKGANLLEYVGIIRYQPLPRLSLKLMGMYTKTGEDGEGENWGADLSKDYNTRQQDVGNTIGQGISTKIAYVDLNVSYMLFHNLFLDFQQTFRNFNSEDDTRDLNTSFTNFSLRWNIPQRRHEF</sequence>
<proteinExistence type="predicted"/>
<dbReference type="AlphaFoldDB" id="A0AAW9SCK0"/>
<dbReference type="EMBL" id="JBDKWZ010000012">
    <property type="protein sequence ID" value="MEN7550183.1"/>
    <property type="molecule type" value="Genomic_DNA"/>
</dbReference>
<accession>A0AAW9SCK0</accession>
<dbReference type="Proteomes" id="UP001403385">
    <property type="component" value="Unassembled WGS sequence"/>
</dbReference>
<gene>
    <name evidence="2" type="ORF">AAG747_19845</name>
</gene>
<dbReference type="InterPro" id="IPR038636">
    <property type="entry name" value="Wzi_sf"/>
</dbReference>
<dbReference type="RefSeq" id="WP_346822962.1">
    <property type="nucleotide sequence ID" value="NZ_JBDKWZ010000012.1"/>
</dbReference>
<reference evidence="2 3" key="1">
    <citation type="submission" date="2024-04" db="EMBL/GenBank/DDBJ databases">
        <title>Novel genus in family Flammeovirgaceae.</title>
        <authorList>
            <person name="Nguyen T.H."/>
            <person name="Vuong T.Q."/>
            <person name="Le H."/>
            <person name="Kim S.-G."/>
        </authorList>
    </citation>
    <scope>NUCLEOTIDE SEQUENCE [LARGE SCALE GENOMIC DNA]</scope>
    <source>
        <strain evidence="2 3">JCM 23209</strain>
    </source>
</reference>
<feature type="chain" id="PRO_5043623061" description="Capsule assembly protein Wzi" evidence="1">
    <location>
        <begin position="21"/>
        <end position="559"/>
    </location>
</feature>
<protein>
    <recommendedName>
        <fullName evidence="4">Capsule assembly protein Wzi</fullName>
    </recommendedName>
</protein>
<keyword evidence="3" id="KW-1185">Reference proteome</keyword>
<evidence type="ECO:0000256" key="1">
    <source>
        <dbReference type="SAM" id="SignalP"/>
    </source>
</evidence>
<evidence type="ECO:0008006" key="4">
    <source>
        <dbReference type="Google" id="ProtNLM"/>
    </source>
</evidence>